<dbReference type="Proteomes" id="UP000295706">
    <property type="component" value="Unassembled WGS sequence"/>
</dbReference>
<name>A0A4R4K6N8_9BACT</name>
<sequence length="333" mass="38298">MDTSLENSYSQDELWRRSIPAQVFLNHFFGLHRHIAHRRRDDEMNQLFRFRQFVPKLTPVQAETAKRMLIQAWNTEYALRKTAENGDETFHRNALYWTFPQAYYSIFFGVSAFLAVQGRSVPNEAIARMRIASLVTNDWYPAPLAFAATGHPGHFSFAALPAGDGIPSLQLIDVPHEWQAQIGQFLRTTRTQRVQAARRRLQADPTKAIRTKTGKVSTRFGPQEWTQVAQKVSPTTFLDLFARLKISSTHREIARFVEADIDFRLFHNCLLETVRYVNSIHEHYVARALGESVYAAFRTNLPLYLQESAAAKSPTWAEVRPIDYLKPAWQTGT</sequence>
<organism evidence="1 2">
    <name type="scientific">Arundinibacter roseus</name>
    <dbReference type="NCBI Taxonomy" id="2070510"/>
    <lineage>
        <taxon>Bacteria</taxon>
        <taxon>Pseudomonadati</taxon>
        <taxon>Bacteroidota</taxon>
        <taxon>Cytophagia</taxon>
        <taxon>Cytophagales</taxon>
        <taxon>Spirosomataceae</taxon>
        <taxon>Arundinibacter</taxon>
    </lineage>
</organism>
<keyword evidence="2" id="KW-1185">Reference proteome</keyword>
<evidence type="ECO:0000313" key="1">
    <source>
        <dbReference type="EMBL" id="TDB62372.1"/>
    </source>
</evidence>
<comment type="caution">
    <text evidence="1">The sequence shown here is derived from an EMBL/GenBank/DDBJ whole genome shotgun (WGS) entry which is preliminary data.</text>
</comment>
<reference evidence="1 2" key="1">
    <citation type="submission" date="2019-02" db="EMBL/GenBank/DDBJ databases">
        <title>Arundinibacter roseus gen. nov., sp. nov., a new member of the family Cytophagaceae.</title>
        <authorList>
            <person name="Szuroczki S."/>
            <person name="Khayer B."/>
            <person name="Sproer C."/>
            <person name="Toumi M."/>
            <person name="Szabo A."/>
            <person name="Felfoldi T."/>
            <person name="Schumann P."/>
            <person name="Toth E."/>
        </authorList>
    </citation>
    <scope>NUCLEOTIDE SEQUENCE [LARGE SCALE GENOMIC DNA]</scope>
    <source>
        <strain evidence="1 2">DMA-k-7a</strain>
    </source>
</reference>
<dbReference type="AlphaFoldDB" id="A0A4R4K6N8"/>
<proteinExistence type="predicted"/>
<dbReference type="OrthoDB" id="930027at2"/>
<gene>
    <name evidence="1" type="ORF">EZE20_18495</name>
</gene>
<dbReference type="EMBL" id="SMJU01000012">
    <property type="protein sequence ID" value="TDB62372.1"/>
    <property type="molecule type" value="Genomic_DNA"/>
</dbReference>
<dbReference type="RefSeq" id="WP_132120444.1">
    <property type="nucleotide sequence ID" value="NZ_SMJU01000012.1"/>
</dbReference>
<protein>
    <submittedName>
        <fullName evidence="1">Uncharacterized protein</fullName>
    </submittedName>
</protein>
<evidence type="ECO:0000313" key="2">
    <source>
        <dbReference type="Proteomes" id="UP000295706"/>
    </source>
</evidence>
<accession>A0A4R4K6N8</accession>